<dbReference type="GO" id="GO:0070578">
    <property type="term" value="C:RISC-loading complex"/>
    <property type="evidence" value="ECO:0007669"/>
    <property type="project" value="TreeGrafter"/>
</dbReference>
<dbReference type="WBParaSite" id="TMUE_2000010579.3">
    <property type="protein sequence ID" value="TMUE_2000010579.3"/>
    <property type="gene ID" value="WBGene00289065"/>
</dbReference>
<accession>A0A5S6QTW7</accession>
<evidence type="ECO:0000256" key="1">
    <source>
        <dbReference type="ARBA" id="ARBA00022884"/>
    </source>
</evidence>
<dbReference type="PANTHER" id="PTHR46205:SF3">
    <property type="entry name" value="LOQUACIOUS, ISOFORM B"/>
    <property type="match status" value="1"/>
</dbReference>
<dbReference type="GO" id="GO:0016442">
    <property type="term" value="C:RISC complex"/>
    <property type="evidence" value="ECO:0007669"/>
    <property type="project" value="TreeGrafter"/>
</dbReference>
<feature type="domain" description="DRBM" evidence="3">
    <location>
        <begin position="8"/>
        <end position="76"/>
    </location>
</feature>
<dbReference type="AlphaFoldDB" id="A0A5S6QTW7"/>
<dbReference type="SMART" id="SM00358">
    <property type="entry name" value="DSRM"/>
    <property type="match status" value="2"/>
</dbReference>
<dbReference type="GO" id="GO:0005634">
    <property type="term" value="C:nucleus"/>
    <property type="evidence" value="ECO:0007669"/>
    <property type="project" value="TreeGrafter"/>
</dbReference>
<dbReference type="InterPro" id="IPR014720">
    <property type="entry name" value="dsRBD_dom"/>
</dbReference>
<organism evidence="4 5">
    <name type="scientific">Trichuris muris</name>
    <name type="common">Mouse whipworm</name>
    <dbReference type="NCBI Taxonomy" id="70415"/>
    <lineage>
        <taxon>Eukaryota</taxon>
        <taxon>Metazoa</taxon>
        <taxon>Ecdysozoa</taxon>
        <taxon>Nematoda</taxon>
        <taxon>Enoplea</taxon>
        <taxon>Dorylaimia</taxon>
        <taxon>Trichinellida</taxon>
        <taxon>Trichuridae</taxon>
        <taxon>Trichuris</taxon>
    </lineage>
</organism>
<dbReference type="Proteomes" id="UP000046395">
    <property type="component" value="Unassembled WGS sequence"/>
</dbReference>
<dbReference type="STRING" id="70415.A0A5S6QTW7"/>
<dbReference type="CDD" id="cd00048">
    <property type="entry name" value="DSRM_SF"/>
    <property type="match status" value="1"/>
</dbReference>
<evidence type="ECO:0000313" key="4">
    <source>
        <dbReference type="Proteomes" id="UP000046395"/>
    </source>
</evidence>
<feature type="domain" description="DRBM" evidence="3">
    <location>
        <begin position="127"/>
        <end position="195"/>
    </location>
</feature>
<keyword evidence="1 2" id="KW-0694">RNA-binding</keyword>
<dbReference type="GO" id="GO:0035197">
    <property type="term" value="F:siRNA binding"/>
    <property type="evidence" value="ECO:0007669"/>
    <property type="project" value="TreeGrafter"/>
</dbReference>
<dbReference type="GO" id="GO:0005737">
    <property type="term" value="C:cytoplasm"/>
    <property type="evidence" value="ECO:0007669"/>
    <property type="project" value="TreeGrafter"/>
</dbReference>
<keyword evidence="4" id="KW-1185">Reference proteome</keyword>
<dbReference type="Pfam" id="PF00035">
    <property type="entry name" value="dsrm"/>
    <property type="match status" value="2"/>
</dbReference>
<dbReference type="PROSITE" id="PS50137">
    <property type="entry name" value="DS_RBD"/>
    <property type="match status" value="2"/>
</dbReference>
<dbReference type="WBParaSite" id="TMUE_2000010579.4">
    <property type="protein sequence ID" value="TMUE_2000010579.4"/>
    <property type="gene ID" value="WBGene00289065"/>
</dbReference>
<dbReference type="WBParaSite" id="TMUE_2000010579.1">
    <property type="protein sequence ID" value="TMUE_2000010579.1"/>
    <property type="gene ID" value="WBGene00289065"/>
</dbReference>
<evidence type="ECO:0000259" key="3">
    <source>
        <dbReference type="PROSITE" id="PS50137"/>
    </source>
</evidence>
<dbReference type="WBParaSite" id="TMUE_2000010579.2">
    <property type="protein sequence ID" value="TMUE_2000010579.2"/>
    <property type="gene ID" value="WBGene00289065"/>
</dbReference>
<reference evidence="4" key="1">
    <citation type="submission" date="2013-11" db="EMBL/GenBank/DDBJ databases">
        <authorList>
            <person name="Aslett M."/>
        </authorList>
    </citation>
    <scope>NUCLEOTIDE SEQUENCE [LARGE SCALE GENOMIC DNA]</scope>
    <source>
        <strain evidence="4">Edinburgh</strain>
    </source>
</reference>
<name>A0A5S6QTW7_TRIMR</name>
<dbReference type="GO" id="GO:0070920">
    <property type="term" value="P:regulation of regulatory ncRNA processing"/>
    <property type="evidence" value="ECO:0007669"/>
    <property type="project" value="TreeGrafter"/>
</dbReference>
<dbReference type="GO" id="GO:0003725">
    <property type="term" value="F:double-stranded RNA binding"/>
    <property type="evidence" value="ECO:0007669"/>
    <property type="project" value="TreeGrafter"/>
</dbReference>
<evidence type="ECO:0000313" key="5">
    <source>
        <dbReference type="WBParaSite" id="TMUE_2000010579.1"/>
    </source>
</evidence>
<proteinExistence type="predicted"/>
<dbReference type="InterPro" id="IPR051247">
    <property type="entry name" value="RLC_Component"/>
</dbReference>
<reference evidence="4" key="2">
    <citation type="submission" date="2014-03" db="EMBL/GenBank/DDBJ databases">
        <title>The whipworm genome and dual-species transcriptomics of an intimate host-pathogen interaction.</title>
        <authorList>
            <person name="Foth B.J."/>
            <person name="Tsai I.J."/>
            <person name="Reid A.J."/>
            <person name="Bancroft A.J."/>
            <person name="Nichol S."/>
            <person name="Tracey A."/>
            <person name="Holroyd N."/>
            <person name="Cotton J.A."/>
            <person name="Stanley E.J."/>
            <person name="Zarowiecki M."/>
            <person name="Liu J.Z."/>
            <person name="Huckvale T."/>
            <person name="Cooper P.J."/>
            <person name="Grencis R.K."/>
            <person name="Berriman M."/>
        </authorList>
    </citation>
    <scope>NUCLEOTIDE SEQUENCE [LARGE SCALE GENOMIC DNA]</scope>
    <source>
        <strain evidence="4">Edinburgh</strain>
    </source>
</reference>
<evidence type="ECO:0000256" key="2">
    <source>
        <dbReference type="PROSITE-ProRule" id="PRU00266"/>
    </source>
</evidence>
<dbReference type="GO" id="GO:0030422">
    <property type="term" value="P:siRNA processing"/>
    <property type="evidence" value="ECO:0007669"/>
    <property type="project" value="TreeGrafter"/>
</dbReference>
<dbReference type="PANTHER" id="PTHR46205">
    <property type="entry name" value="LOQUACIOUS, ISOFORM B"/>
    <property type="match status" value="1"/>
</dbReference>
<dbReference type="SUPFAM" id="SSF54768">
    <property type="entry name" value="dsRNA-binding domain-like"/>
    <property type="match status" value="2"/>
</dbReference>
<dbReference type="Gene3D" id="3.30.160.20">
    <property type="match status" value="2"/>
</dbReference>
<sequence>MESQVKKSVISFLFELCTRNKVPVSVEEIGHSRMPGNENIFALRVSAGDFQGSGNGKNLKAAKAKASLQLLQKVIRSGLFKSWGIPGDTEEEALQYLCSLDCGTEKSTSGEIVNGSKLPEGSVPKRTPVMVLNETCMKRKWELPVYEDVETLELPNGKVFFVKVTLGKCARIGFGSTKKEAKHNAAEILLDTLAARCNRSSSELDAAFVKDDELNLPCVESVVEKDVEACPEVPPDHKVNGLTLETLADMDPDDIRSLGISCEALHEVLTKKKVHWAVHVNDDFSKERVLAELVVFDWKIKYFGFGQSAQEAIEEAFLSLLRGLKEQQTAKNS</sequence>
<reference evidence="5" key="3">
    <citation type="submission" date="2019-12" db="UniProtKB">
        <authorList>
            <consortium name="WormBaseParasite"/>
        </authorList>
    </citation>
    <scope>IDENTIFICATION</scope>
</reference>
<protein>
    <submittedName>
        <fullName evidence="5">DRBM domain-containing protein</fullName>
    </submittedName>
</protein>